<evidence type="ECO:0008006" key="3">
    <source>
        <dbReference type="Google" id="ProtNLM"/>
    </source>
</evidence>
<protein>
    <recommendedName>
        <fullName evidence="3">GpW</fullName>
    </recommendedName>
</protein>
<keyword evidence="2" id="KW-1185">Reference proteome</keyword>
<gene>
    <name evidence="1" type="ORF">XINFAN_02878</name>
</gene>
<dbReference type="NCBIfam" id="NF047331">
    <property type="entry name" value="phage_HTJ"/>
    <property type="match status" value="1"/>
</dbReference>
<reference evidence="1 2" key="1">
    <citation type="submission" date="2018-11" db="EMBL/GenBank/DDBJ databases">
        <authorList>
            <person name="Criscuolo A."/>
        </authorList>
    </citation>
    <scope>NUCLEOTIDE SEQUENCE [LARGE SCALE GENOMIC DNA]</scope>
    <source>
        <strain evidence="1">ACIP111625</strain>
    </source>
</reference>
<evidence type="ECO:0000313" key="2">
    <source>
        <dbReference type="Proteomes" id="UP000277498"/>
    </source>
</evidence>
<dbReference type="EMBL" id="UXAW01000084">
    <property type="protein sequence ID" value="VDC31410.1"/>
    <property type="molecule type" value="Genomic_DNA"/>
</dbReference>
<organism evidence="1 2">
    <name type="scientific">Pseudogemmobacter humi</name>
    <dbReference type="NCBI Taxonomy" id="2483812"/>
    <lineage>
        <taxon>Bacteria</taxon>
        <taxon>Pseudomonadati</taxon>
        <taxon>Pseudomonadota</taxon>
        <taxon>Alphaproteobacteria</taxon>
        <taxon>Rhodobacterales</taxon>
        <taxon>Paracoccaceae</taxon>
        <taxon>Pseudogemmobacter</taxon>
    </lineage>
</organism>
<dbReference type="AlphaFoldDB" id="A0A3P5XIK5"/>
<evidence type="ECO:0000313" key="1">
    <source>
        <dbReference type="EMBL" id="VDC31410.1"/>
    </source>
</evidence>
<sequence length="74" mass="8456">MDSTQGEMAVSTYTLDQYHTLCAMIAKGVTSLEQNGEKVTFRSLDEMRRIRSEMEAGLGLNARRRDHYPVFRKG</sequence>
<dbReference type="Proteomes" id="UP000277498">
    <property type="component" value="Unassembled WGS sequence"/>
</dbReference>
<name>A0A3P5XIK5_9RHOB</name>
<proteinExistence type="predicted"/>
<accession>A0A3P5XIK5</accession>